<gene>
    <name evidence="2" type="ORF">Hamer_G012205</name>
</gene>
<dbReference type="PANTHER" id="PTHR21398:SF6">
    <property type="entry name" value="AGAP007094-PA"/>
    <property type="match status" value="1"/>
</dbReference>
<sequence>MCVTAGREGLRLIKSFSGNRVMWQMTEYMNGWHTVAIISDHQPIVRSASGGQCMQSTDIQIYSALFISEAKKRNMVKFTYQVMLVVTVVLHIVVLAIASSYPSRNSVMVRSDDDLLDKPEWLQNIPEESKVAKYRKRRFVAFPTGSVLGVDVTLQIPVVGVSDTDKLALASQHKFNLPNNSANYGRELGGGLTNRMGFYHGAEQFLDSSPISYIDLGSLGYDGHSCILRTICEVAEMPFQQGLLGEVVNLLLFEVENSVDEYTTAQYYGQHHGSCFAIYPKCPISFTNLLTRLVPVQ</sequence>
<dbReference type="AlphaFoldDB" id="A0A8J5MZQ9"/>
<comment type="caution">
    <text evidence="2">The sequence shown here is derived from an EMBL/GenBank/DDBJ whole genome shotgun (WGS) entry which is preliminary data.</text>
</comment>
<dbReference type="InterPro" id="IPR006631">
    <property type="entry name" value="DM4_12"/>
</dbReference>
<accession>A0A8J5MZQ9</accession>
<keyword evidence="1" id="KW-0812">Transmembrane</keyword>
<evidence type="ECO:0000313" key="2">
    <source>
        <dbReference type="EMBL" id="KAG7169988.1"/>
    </source>
</evidence>
<dbReference type="EMBL" id="JAHLQT010014894">
    <property type="protein sequence ID" value="KAG7169988.1"/>
    <property type="molecule type" value="Genomic_DNA"/>
</dbReference>
<feature type="transmembrane region" description="Helical" evidence="1">
    <location>
        <begin position="78"/>
        <end position="101"/>
    </location>
</feature>
<keyword evidence="3" id="KW-1185">Reference proteome</keyword>
<dbReference type="PANTHER" id="PTHR21398">
    <property type="entry name" value="AGAP007094-PA"/>
    <property type="match status" value="1"/>
</dbReference>
<dbReference type="Proteomes" id="UP000747542">
    <property type="component" value="Unassembled WGS sequence"/>
</dbReference>
<reference evidence="2" key="1">
    <citation type="journal article" date="2021" name="Sci. Adv.">
        <title>The American lobster genome reveals insights on longevity, neural, and immune adaptations.</title>
        <authorList>
            <person name="Polinski J.M."/>
            <person name="Zimin A.V."/>
            <person name="Clark K.F."/>
            <person name="Kohn A.B."/>
            <person name="Sadowski N."/>
            <person name="Timp W."/>
            <person name="Ptitsyn A."/>
            <person name="Khanna P."/>
            <person name="Romanova D.Y."/>
            <person name="Williams P."/>
            <person name="Greenwood S.J."/>
            <person name="Moroz L.L."/>
            <person name="Walt D.R."/>
            <person name="Bodnar A.G."/>
        </authorList>
    </citation>
    <scope>NUCLEOTIDE SEQUENCE</scope>
    <source>
        <strain evidence="2">GMGI-L3</strain>
    </source>
</reference>
<keyword evidence="1" id="KW-0472">Membrane</keyword>
<organism evidence="2 3">
    <name type="scientific">Homarus americanus</name>
    <name type="common">American lobster</name>
    <dbReference type="NCBI Taxonomy" id="6706"/>
    <lineage>
        <taxon>Eukaryota</taxon>
        <taxon>Metazoa</taxon>
        <taxon>Ecdysozoa</taxon>
        <taxon>Arthropoda</taxon>
        <taxon>Crustacea</taxon>
        <taxon>Multicrustacea</taxon>
        <taxon>Malacostraca</taxon>
        <taxon>Eumalacostraca</taxon>
        <taxon>Eucarida</taxon>
        <taxon>Decapoda</taxon>
        <taxon>Pleocyemata</taxon>
        <taxon>Astacidea</taxon>
        <taxon>Nephropoidea</taxon>
        <taxon>Nephropidae</taxon>
        <taxon>Homarus</taxon>
    </lineage>
</organism>
<dbReference type="Pfam" id="PF07841">
    <property type="entry name" value="DM4_12"/>
    <property type="match status" value="1"/>
</dbReference>
<evidence type="ECO:0000256" key="1">
    <source>
        <dbReference type="SAM" id="Phobius"/>
    </source>
</evidence>
<keyword evidence="1" id="KW-1133">Transmembrane helix</keyword>
<evidence type="ECO:0000313" key="3">
    <source>
        <dbReference type="Proteomes" id="UP000747542"/>
    </source>
</evidence>
<dbReference type="SMART" id="SM00718">
    <property type="entry name" value="DM4_12"/>
    <property type="match status" value="1"/>
</dbReference>
<proteinExistence type="predicted"/>
<name>A0A8J5MZQ9_HOMAM</name>
<protein>
    <submittedName>
        <fullName evidence="2">Putative DM4/DM12 family-like protein 23</fullName>
    </submittedName>
</protein>